<evidence type="ECO:0000313" key="4">
    <source>
        <dbReference type="EMBL" id="BCR35599.1"/>
    </source>
</evidence>
<evidence type="ECO:0000313" key="5">
    <source>
        <dbReference type="Proteomes" id="UP000620133"/>
    </source>
</evidence>
<evidence type="ECO:0000256" key="1">
    <source>
        <dbReference type="ARBA" id="ARBA00093462"/>
    </source>
</evidence>
<feature type="domain" description="DnaB/C C-terminal" evidence="2">
    <location>
        <begin position="295"/>
        <end position="350"/>
    </location>
</feature>
<dbReference type="Proteomes" id="UP000620133">
    <property type="component" value="Chromosome"/>
</dbReference>
<dbReference type="Pfam" id="PF07261">
    <property type="entry name" value="DnaB_2"/>
    <property type="match status" value="1"/>
</dbReference>
<name>A0A7U9TGE0_9MOLU</name>
<keyword evidence="5" id="KW-1185">Reference proteome</keyword>
<comment type="similarity">
    <text evidence="1">Belongs to the DnaB/DnaD family.</text>
</comment>
<sequence>MKNSSTFQLSVHSDLANQDFKVLALLYQPLLGVASHSLFVTFYQLNDKINQKSYTHQQLFDLLNLKQTEFLKMRNKLEALNLLEVYQENDAYIYVMKTPLSAKQFLLDTVFGSYLQSEIGEKNVDMLANLFKIETPKLEGYTNITKPFDSMYEFKSLNLLKLDYEFQGRKQNGGSHIGNHFDFNAFVEALPERLKNSQLLNQKLQQQISKIAFVYQFDVKDMVEVYIHASQSRQTINFQALNHKAKLHYESKNQTLEIKEKDIPKTDLIKNIPPQVIIQKYSKTDTQGIALSTATLLIERNHVDPGIINVILMLVLKQKDGVLPGLKYMETVLHDWLNRGIQTTEDALNHSTQLENQWVNKKKAKKISEPDWMDDYVKELEKMEA</sequence>
<feature type="domain" description="Replicative helicase loading/DNA remodeling protein DnaB N-terminal winged helix" evidence="3">
    <location>
        <begin position="1"/>
        <end position="246"/>
    </location>
</feature>
<organism evidence="4 5">
    <name type="scientific">Mariniplasma anaerobium</name>
    <dbReference type="NCBI Taxonomy" id="2735436"/>
    <lineage>
        <taxon>Bacteria</taxon>
        <taxon>Bacillati</taxon>
        <taxon>Mycoplasmatota</taxon>
        <taxon>Mollicutes</taxon>
        <taxon>Acholeplasmatales</taxon>
        <taxon>Acholeplasmataceae</taxon>
        <taxon>Mariniplasma</taxon>
    </lineage>
</organism>
<proteinExistence type="inferred from homology"/>
<dbReference type="EMBL" id="AP024412">
    <property type="protein sequence ID" value="BCR35599.1"/>
    <property type="molecule type" value="Genomic_DNA"/>
</dbReference>
<dbReference type="AlphaFoldDB" id="A0A7U9TGE0"/>
<dbReference type="InterPro" id="IPR006343">
    <property type="entry name" value="DnaB/C_C"/>
</dbReference>
<dbReference type="Pfam" id="PF25888">
    <property type="entry name" value="WHD_DnaB"/>
    <property type="match status" value="1"/>
</dbReference>
<dbReference type="InterPro" id="IPR058660">
    <property type="entry name" value="WHD_DnaB"/>
</dbReference>
<evidence type="ECO:0000259" key="3">
    <source>
        <dbReference type="Pfam" id="PF25888"/>
    </source>
</evidence>
<reference evidence="4" key="1">
    <citation type="submission" date="2021-01" db="EMBL/GenBank/DDBJ databases">
        <title>Draft genome sequence of Acholeplasmataceae bacterium strain Mahy22.</title>
        <authorList>
            <person name="Watanabe M."/>
            <person name="Kojima H."/>
            <person name="Fukui M."/>
        </authorList>
    </citation>
    <scope>NUCLEOTIDE SEQUENCE</scope>
    <source>
        <strain evidence="4">Mahy22</strain>
    </source>
</reference>
<protein>
    <submittedName>
        <fullName evidence="4">Replication initiation and membrane attachment protein</fullName>
    </submittedName>
</protein>
<dbReference type="RefSeq" id="WP_176238445.1">
    <property type="nucleotide sequence ID" value="NZ_AP024412.1"/>
</dbReference>
<dbReference type="KEGG" id="manr:MPAN_004920"/>
<gene>
    <name evidence="4" type="primary">dnaB</name>
    <name evidence="4" type="ORF">MPAN_004920</name>
</gene>
<accession>A0A7U9TGE0</accession>
<evidence type="ECO:0000259" key="2">
    <source>
        <dbReference type="Pfam" id="PF07261"/>
    </source>
</evidence>